<sequence>DATMKTSTGDDQHQKEAPCPSPKQHAVVKHLTQNIQPNISSELQLLLLTFSTGIQDATTVPDYHCFSSNQTGNTIFLCLGLVLPHLNGDAFVTANIGVSLGLFLAAGWATGQLSHIIGPRKRWWLFLCNFIQTCLVFAAAAVQYIHGTEIQGPQALSVIGLLALAAGSQVVQSRSLAMTEISTAMATAAWVDLLIDSKILAYHNRPRSRRVAFLLALVLGGFVGAFIYREVGSGTAIAVSGAGKFIATVMYLFATAEKDCDEDSAV</sequence>
<evidence type="ECO:0008006" key="5">
    <source>
        <dbReference type="Google" id="ProtNLM"/>
    </source>
</evidence>
<dbReference type="PANTHER" id="PTHR37488:SF2">
    <property type="entry name" value="DUF1275 DOMAIN-CONTAINING PROTEIN"/>
    <property type="match status" value="1"/>
</dbReference>
<keyword evidence="2" id="KW-0812">Transmembrane</keyword>
<keyword evidence="4" id="KW-1185">Reference proteome</keyword>
<reference evidence="3" key="1">
    <citation type="submission" date="2021-10" db="EMBL/GenBank/DDBJ databases">
        <authorList>
            <person name="Piombo E."/>
        </authorList>
    </citation>
    <scope>NUCLEOTIDE SEQUENCE</scope>
</reference>
<feature type="region of interest" description="Disordered" evidence="1">
    <location>
        <begin position="1"/>
        <end position="23"/>
    </location>
</feature>
<evidence type="ECO:0000256" key="2">
    <source>
        <dbReference type="SAM" id="Phobius"/>
    </source>
</evidence>
<name>A0A9N9VNL2_9HYPO</name>
<dbReference type="OrthoDB" id="5223589at2759"/>
<dbReference type="PANTHER" id="PTHR37488">
    <property type="entry name" value="DUF1275 DOMAIN-CONTAINING PROTEIN"/>
    <property type="match status" value="1"/>
</dbReference>
<keyword evidence="2" id="KW-1133">Transmembrane helix</keyword>
<dbReference type="InterPro" id="IPR010699">
    <property type="entry name" value="DUF1275"/>
</dbReference>
<organism evidence="3 4">
    <name type="scientific">Clonostachys rhizophaga</name>
    <dbReference type="NCBI Taxonomy" id="160324"/>
    <lineage>
        <taxon>Eukaryota</taxon>
        <taxon>Fungi</taxon>
        <taxon>Dikarya</taxon>
        <taxon>Ascomycota</taxon>
        <taxon>Pezizomycotina</taxon>
        <taxon>Sordariomycetes</taxon>
        <taxon>Hypocreomycetidae</taxon>
        <taxon>Hypocreales</taxon>
        <taxon>Bionectriaceae</taxon>
        <taxon>Clonostachys</taxon>
    </lineage>
</organism>
<evidence type="ECO:0000313" key="3">
    <source>
        <dbReference type="EMBL" id="CAH0026584.1"/>
    </source>
</evidence>
<evidence type="ECO:0000313" key="4">
    <source>
        <dbReference type="Proteomes" id="UP000696573"/>
    </source>
</evidence>
<keyword evidence="2" id="KW-0472">Membrane</keyword>
<gene>
    <name evidence="3" type="ORF">CRHIZ90672A_00002684</name>
</gene>
<evidence type="ECO:0000256" key="1">
    <source>
        <dbReference type="SAM" id="MobiDB-lite"/>
    </source>
</evidence>
<feature type="transmembrane region" description="Helical" evidence="2">
    <location>
        <begin position="123"/>
        <end position="146"/>
    </location>
</feature>
<accession>A0A9N9VNL2</accession>
<dbReference type="Pfam" id="PF06912">
    <property type="entry name" value="DUF1275"/>
    <property type="match status" value="1"/>
</dbReference>
<dbReference type="Proteomes" id="UP000696573">
    <property type="component" value="Unassembled WGS sequence"/>
</dbReference>
<comment type="caution">
    <text evidence="3">The sequence shown here is derived from an EMBL/GenBank/DDBJ whole genome shotgun (WGS) entry which is preliminary data.</text>
</comment>
<feature type="non-terminal residue" evidence="3">
    <location>
        <position position="266"/>
    </location>
</feature>
<dbReference type="EMBL" id="CABFNQ020000725">
    <property type="protein sequence ID" value="CAH0026584.1"/>
    <property type="molecule type" value="Genomic_DNA"/>
</dbReference>
<dbReference type="AlphaFoldDB" id="A0A9N9VNL2"/>
<protein>
    <recommendedName>
        <fullName evidence="5">DUF1275 domain protein</fullName>
    </recommendedName>
</protein>
<feature type="transmembrane region" description="Helical" evidence="2">
    <location>
        <begin position="90"/>
        <end position="111"/>
    </location>
</feature>
<proteinExistence type="predicted"/>
<feature type="transmembrane region" description="Helical" evidence="2">
    <location>
        <begin position="152"/>
        <end position="171"/>
    </location>
</feature>
<feature type="transmembrane region" description="Helical" evidence="2">
    <location>
        <begin position="211"/>
        <end position="228"/>
    </location>
</feature>
<feature type="transmembrane region" description="Helical" evidence="2">
    <location>
        <begin position="234"/>
        <end position="254"/>
    </location>
</feature>